<evidence type="ECO:0000313" key="6">
    <source>
        <dbReference type="EMBL" id="OGL88338.1"/>
    </source>
</evidence>
<dbReference type="EMBL" id="MGER01000037">
    <property type="protein sequence ID" value="OGL88338.1"/>
    <property type="molecule type" value="Genomic_DNA"/>
</dbReference>
<dbReference type="Gene3D" id="1.20.1440.20">
    <property type="entry name" value="LemA-like domain"/>
    <property type="match status" value="1"/>
</dbReference>
<dbReference type="AlphaFoldDB" id="A0A1F7VDW7"/>
<evidence type="ECO:0000256" key="2">
    <source>
        <dbReference type="ARBA" id="ARBA00008854"/>
    </source>
</evidence>
<gene>
    <name evidence="6" type="ORF">A3I42_01390</name>
</gene>
<dbReference type="SUPFAM" id="SSF140478">
    <property type="entry name" value="LemA-like"/>
    <property type="match status" value="1"/>
</dbReference>
<keyword evidence="5" id="KW-0472">Membrane</keyword>
<comment type="caution">
    <text evidence="6">The sequence shown here is derived from an EMBL/GenBank/DDBJ whole genome shotgun (WGS) entry which is preliminary data.</text>
</comment>
<evidence type="ECO:0000313" key="7">
    <source>
        <dbReference type="Proteomes" id="UP000178264"/>
    </source>
</evidence>
<keyword evidence="4" id="KW-1133">Transmembrane helix</keyword>
<evidence type="ECO:0000256" key="4">
    <source>
        <dbReference type="ARBA" id="ARBA00022989"/>
    </source>
</evidence>
<reference evidence="6 7" key="1">
    <citation type="journal article" date="2016" name="Nat. Commun.">
        <title>Thousands of microbial genomes shed light on interconnected biogeochemical processes in an aquifer system.</title>
        <authorList>
            <person name="Anantharaman K."/>
            <person name="Brown C.T."/>
            <person name="Hug L.A."/>
            <person name="Sharon I."/>
            <person name="Castelle C.J."/>
            <person name="Probst A.J."/>
            <person name="Thomas B.C."/>
            <person name="Singh A."/>
            <person name="Wilkins M.J."/>
            <person name="Karaoz U."/>
            <person name="Brodie E.L."/>
            <person name="Williams K.H."/>
            <person name="Hubbard S.S."/>
            <person name="Banfield J.F."/>
        </authorList>
    </citation>
    <scope>NUCLEOTIDE SEQUENCE [LARGE SCALE GENOMIC DNA]</scope>
</reference>
<dbReference type="InterPro" id="IPR023353">
    <property type="entry name" value="LemA-like_dom_sf"/>
</dbReference>
<evidence type="ECO:0000256" key="3">
    <source>
        <dbReference type="ARBA" id="ARBA00022692"/>
    </source>
</evidence>
<sequence>MKRSTLIILAIIVVIVLAGISMYNRLVTASQAIDGQWAQVETQYQRRFDLIPNLVESVKGIFEQEQEVFGKLADARSRYAGAATVDQKAQAAGEVESALARLLVIVENYPQLRSAENVTALMDELAGTENRVSVERGRFNEKIRDYNTMILRFPANLFARAFGFNQRAYFESAAGAEQAPKVNFTQ</sequence>
<evidence type="ECO:0000256" key="5">
    <source>
        <dbReference type="ARBA" id="ARBA00023136"/>
    </source>
</evidence>
<evidence type="ECO:0000256" key="1">
    <source>
        <dbReference type="ARBA" id="ARBA00004167"/>
    </source>
</evidence>
<keyword evidence="3" id="KW-0812">Transmembrane</keyword>
<proteinExistence type="inferred from homology"/>
<dbReference type="PANTHER" id="PTHR34478:SF2">
    <property type="entry name" value="MEMBRANE PROTEIN"/>
    <property type="match status" value="1"/>
</dbReference>
<dbReference type="GO" id="GO:0016020">
    <property type="term" value="C:membrane"/>
    <property type="evidence" value="ECO:0007669"/>
    <property type="project" value="UniProtKB-SubCell"/>
</dbReference>
<dbReference type="InterPro" id="IPR007156">
    <property type="entry name" value="MamQ_LemA"/>
</dbReference>
<name>A0A1F7VDW7_9BACT</name>
<dbReference type="Proteomes" id="UP000178264">
    <property type="component" value="Unassembled WGS sequence"/>
</dbReference>
<dbReference type="Pfam" id="PF04011">
    <property type="entry name" value="LemA"/>
    <property type="match status" value="1"/>
</dbReference>
<protein>
    <submittedName>
        <fullName evidence="6">LemA family protein</fullName>
    </submittedName>
</protein>
<comment type="similarity">
    <text evidence="2">Belongs to the LemA family.</text>
</comment>
<accession>A0A1F7VDW7</accession>
<organism evidence="6 7">
    <name type="scientific">Candidatus Uhrbacteria bacterium RIFCSPLOWO2_02_FULL_49_11</name>
    <dbReference type="NCBI Taxonomy" id="1802409"/>
    <lineage>
        <taxon>Bacteria</taxon>
        <taxon>Candidatus Uhriibacteriota</taxon>
    </lineage>
</organism>
<comment type="subcellular location">
    <subcellularLocation>
        <location evidence="1">Membrane</location>
        <topology evidence="1">Single-pass membrane protein</topology>
    </subcellularLocation>
</comment>
<dbReference type="PANTHER" id="PTHR34478">
    <property type="entry name" value="PROTEIN LEMA"/>
    <property type="match status" value="1"/>
</dbReference>